<organism evidence="1 2">
    <name type="scientific">Acinetobacter gerneri</name>
    <dbReference type="NCBI Taxonomy" id="202952"/>
    <lineage>
        <taxon>Bacteria</taxon>
        <taxon>Pseudomonadati</taxon>
        <taxon>Pseudomonadota</taxon>
        <taxon>Gammaproteobacteria</taxon>
        <taxon>Moraxellales</taxon>
        <taxon>Moraxellaceae</taxon>
        <taxon>Acinetobacter</taxon>
    </lineage>
</organism>
<comment type="caution">
    <text evidence="1">The sequence shown here is derived from an EMBL/GenBank/DDBJ whole genome shotgun (WGS) entry which is preliminary data.</text>
</comment>
<evidence type="ECO:0000313" key="2">
    <source>
        <dbReference type="Proteomes" id="UP001243195"/>
    </source>
</evidence>
<sequence>MKNRIFIFAIIIGITISAKVVFSRNSETQINIGFDEKIKKEDVVITLNTYGYIIKGEEPSIYVGETKKYIPLYKDAKIQEYKDSDINKYSDYYIYAKYNNKYAKMKYSNPLVMGSNETKIHIFINSLNDVEYLSSSTVIQSTQTIADNSFQEIEKFKENKHDLKMFSYLNNL</sequence>
<gene>
    <name evidence="1" type="ORF">RFH51_02795</name>
</gene>
<evidence type="ECO:0000313" key="1">
    <source>
        <dbReference type="EMBL" id="MDQ9070389.1"/>
    </source>
</evidence>
<reference evidence="1" key="1">
    <citation type="submission" date="2023-08" db="EMBL/GenBank/DDBJ databases">
        <title>Emergence of clinically-relevant ST2 carbapenem-resistant Acinetobacter baumannii strains in hospital sewages in Zhejiang, East of China.</title>
        <authorList>
            <person name="Kaichao C."/>
            <person name="Zhang R."/>
        </authorList>
    </citation>
    <scope>NUCLEOTIDE SEQUENCE</scope>
    <source>
        <strain evidence="1">M-SY-60</strain>
    </source>
</reference>
<name>A0AAW8JF31_9GAMM</name>
<accession>A0AAW8JF31</accession>
<protein>
    <submittedName>
        <fullName evidence="1">Uncharacterized protein</fullName>
    </submittedName>
</protein>
<dbReference type="Proteomes" id="UP001243195">
    <property type="component" value="Unassembled WGS sequence"/>
</dbReference>
<dbReference type="AlphaFoldDB" id="A0AAW8JF31"/>
<proteinExistence type="predicted"/>
<dbReference type="RefSeq" id="WP_308956247.1">
    <property type="nucleotide sequence ID" value="NZ_JAVICY010000013.1"/>
</dbReference>
<dbReference type="EMBL" id="JAVIDA010000002">
    <property type="protein sequence ID" value="MDQ9070389.1"/>
    <property type="molecule type" value="Genomic_DNA"/>
</dbReference>